<dbReference type="WBParaSite" id="PTRK_0000103200.1">
    <property type="protein sequence ID" value="PTRK_0000103200.1"/>
    <property type="gene ID" value="PTRK_0000103200"/>
</dbReference>
<name>A0A0N4Z2D7_PARTI</name>
<dbReference type="InterPro" id="IPR010561">
    <property type="entry name" value="LIN-9/ALY1"/>
</dbReference>
<evidence type="ECO:0000313" key="6">
    <source>
        <dbReference type="Proteomes" id="UP000038045"/>
    </source>
</evidence>
<dbReference type="Pfam" id="PF19438">
    <property type="entry name" value="LIN9_C"/>
    <property type="match status" value="1"/>
</dbReference>
<protein>
    <submittedName>
        <fullName evidence="7">DIRP domain-containing protein</fullName>
    </submittedName>
</protein>
<dbReference type="PANTHER" id="PTHR21689:SF2">
    <property type="entry name" value="PROTEIN LIN-9 HOMOLOG"/>
    <property type="match status" value="1"/>
</dbReference>
<sequence length="539" mass="62996">MANNTSSPNKKRFISEGGHESPHKYKLREVSKPPTRYKDYFDSSFDQIESGEKIRKRHKSFNGKVEEIEGNDLSPVNVNNEISCGRQGRKMLKPSKIDVGELKRKSSRCSIFCTKLKRTRQWMQYEFFYSALDHQLFLGENDFAACLRTDFPNLKTRMLTLPEWRTVKRLIGKPRRFSQNYLVEEMQSIEMKRNKLRMIYNGNINILQPDWASDLPLKIPRPLAVGMNVFVRLTKPIIGVYYGRIDAVHENSFRIIFENDKNLSPMMVDDINVMPEVLPELVSVQSFIDQYRNNSHKSILGRDVFIQEKDKKIFDLKEEFDDSGTVKHPPPRNLANITTSTVKDDKVGNFPVRMLVLLVKLHKLVDMKKELVSHLDLLNGEAEKCHLVSGEYPFELQQTYAKLIIQLENINETTQNYIKIVNEYLHTLQPANHTKVEKIIKVSDIHAKMITKNFNNQIEITCDKTKLLIKNLTKLLLMFRTFGYDKKEVNLYNFYATVSDNISGMKEVMYKDNKRVFEEEVEVNFKEFIKLFEEHGRGE</sequence>
<dbReference type="AlphaFoldDB" id="A0A0N4Z2D7"/>
<dbReference type="GO" id="GO:0051726">
    <property type="term" value="P:regulation of cell cycle"/>
    <property type="evidence" value="ECO:0007669"/>
    <property type="project" value="TreeGrafter"/>
</dbReference>
<evidence type="ECO:0000256" key="3">
    <source>
        <dbReference type="ARBA" id="ARBA00023242"/>
    </source>
</evidence>
<dbReference type="GO" id="GO:0017053">
    <property type="term" value="C:transcription repressor complex"/>
    <property type="evidence" value="ECO:0007669"/>
    <property type="project" value="InterPro"/>
</dbReference>
<evidence type="ECO:0000256" key="2">
    <source>
        <dbReference type="ARBA" id="ARBA00006732"/>
    </source>
</evidence>
<feature type="domain" description="DIRP" evidence="5">
    <location>
        <begin position="128"/>
        <end position="235"/>
    </location>
</feature>
<dbReference type="Pfam" id="PF06584">
    <property type="entry name" value="DIRP"/>
    <property type="match status" value="1"/>
</dbReference>
<dbReference type="GO" id="GO:0006357">
    <property type="term" value="P:regulation of transcription by RNA polymerase II"/>
    <property type="evidence" value="ECO:0007669"/>
    <property type="project" value="TreeGrafter"/>
</dbReference>
<dbReference type="SMART" id="SM01135">
    <property type="entry name" value="DIRP"/>
    <property type="match status" value="1"/>
</dbReference>
<organism evidence="6 7">
    <name type="scientific">Parastrongyloides trichosuri</name>
    <name type="common">Possum-specific nematode worm</name>
    <dbReference type="NCBI Taxonomy" id="131310"/>
    <lineage>
        <taxon>Eukaryota</taxon>
        <taxon>Metazoa</taxon>
        <taxon>Ecdysozoa</taxon>
        <taxon>Nematoda</taxon>
        <taxon>Chromadorea</taxon>
        <taxon>Rhabditida</taxon>
        <taxon>Tylenchina</taxon>
        <taxon>Panagrolaimomorpha</taxon>
        <taxon>Strongyloidoidea</taxon>
        <taxon>Strongyloididae</taxon>
        <taxon>Parastrongyloides</taxon>
    </lineage>
</organism>
<dbReference type="Proteomes" id="UP000038045">
    <property type="component" value="Unplaced"/>
</dbReference>
<proteinExistence type="inferred from homology"/>
<accession>A0A0N4Z2D7</accession>
<dbReference type="GO" id="GO:0006351">
    <property type="term" value="P:DNA-templated transcription"/>
    <property type="evidence" value="ECO:0007669"/>
    <property type="project" value="InterPro"/>
</dbReference>
<feature type="compositionally biased region" description="Basic and acidic residues" evidence="4">
    <location>
        <begin position="13"/>
        <end position="30"/>
    </location>
</feature>
<dbReference type="PANTHER" id="PTHR21689">
    <property type="entry name" value="LIN-9"/>
    <property type="match status" value="1"/>
</dbReference>
<keyword evidence="3" id="KW-0539">Nucleus</keyword>
<evidence type="ECO:0000256" key="4">
    <source>
        <dbReference type="SAM" id="MobiDB-lite"/>
    </source>
</evidence>
<evidence type="ECO:0000313" key="7">
    <source>
        <dbReference type="WBParaSite" id="PTRK_0000103200.1"/>
    </source>
</evidence>
<evidence type="ECO:0000256" key="1">
    <source>
        <dbReference type="ARBA" id="ARBA00004123"/>
    </source>
</evidence>
<dbReference type="InterPro" id="IPR033471">
    <property type="entry name" value="DIRP"/>
</dbReference>
<dbReference type="GO" id="GO:0003677">
    <property type="term" value="F:DNA binding"/>
    <property type="evidence" value="ECO:0007669"/>
    <property type="project" value="TreeGrafter"/>
</dbReference>
<keyword evidence="6" id="KW-1185">Reference proteome</keyword>
<reference evidence="7" key="1">
    <citation type="submission" date="2017-02" db="UniProtKB">
        <authorList>
            <consortium name="WormBaseParasite"/>
        </authorList>
    </citation>
    <scope>IDENTIFICATION</scope>
</reference>
<dbReference type="InterPro" id="IPR045831">
    <property type="entry name" value="LIN9_C"/>
</dbReference>
<feature type="region of interest" description="Disordered" evidence="4">
    <location>
        <begin position="1"/>
        <end position="30"/>
    </location>
</feature>
<dbReference type="GO" id="GO:0005654">
    <property type="term" value="C:nucleoplasm"/>
    <property type="evidence" value="ECO:0007669"/>
    <property type="project" value="TreeGrafter"/>
</dbReference>
<dbReference type="STRING" id="131310.A0A0N4Z2D7"/>
<evidence type="ECO:0000259" key="5">
    <source>
        <dbReference type="SMART" id="SM01135"/>
    </source>
</evidence>
<comment type="similarity">
    <text evidence="2">Belongs to the lin-9 family.</text>
</comment>
<comment type="subcellular location">
    <subcellularLocation>
        <location evidence="1">Nucleus</location>
    </subcellularLocation>
</comment>